<dbReference type="GO" id="GO:0005783">
    <property type="term" value="C:endoplasmic reticulum"/>
    <property type="evidence" value="ECO:0007669"/>
    <property type="project" value="TreeGrafter"/>
</dbReference>
<dbReference type="Proteomes" id="UP000799440">
    <property type="component" value="Unassembled WGS sequence"/>
</dbReference>
<feature type="transmembrane region" description="Helical" evidence="1">
    <location>
        <begin position="547"/>
        <end position="566"/>
    </location>
</feature>
<dbReference type="PANTHER" id="PTHR21329">
    <property type="entry name" value="PHOSPHATIDYLINOSITOL N-ACETYLGLUCOSAMINYLTRANSFERASE SUBUNIT Q-RELATED"/>
    <property type="match status" value="1"/>
</dbReference>
<dbReference type="AlphaFoldDB" id="A0A6A6VCT6"/>
<dbReference type="PANTHER" id="PTHR21329:SF3">
    <property type="entry name" value="PHOSPHATIDYLINOSITOL N-ACETYLGLUCOSAMINYLTRANSFERASE SUBUNIT Q"/>
    <property type="match status" value="1"/>
</dbReference>
<protein>
    <submittedName>
        <fullName evidence="2">Gpi1-domain-containing protein</fullName>
    </submittedName>
</protein>
<evidence type="ECO:0000313" key="2">
    <source>
        <dbReference type="EMBL" id="KAF2747534.1"/>
    </source>
</evidence>
<proteinExistence type="predicted"/>
<keyword evidence="1" id="KW-0472">Membrane</keyword>
<evidence type="ECO:0000256" key="1">
    <source>
        <dbReference type="SAM" id="Phobius"/>
    </source>
</evidence>
<gene>
    <name evidence="2" type="ORF">M011DRAFT_402426</name>
</gene>
<name>A0A6A6VCT6_9PLEO</name>
<feature type="transmembrane region" description="Helical" evidence="1">
    <location>
        <begin position="511"/>
        <end position="535"/>
    </location>
</feature>
<sequence length="681" mass="76946">MVVLDGLIRVFWPSNAAINGTSGVLVGFKNSAYDVMVVAVLEEVEPHQVEVALTTGAFFRRSPHKIQDLLKLCGHPSMCVLGQLNPSTPPRNQDTFQFAIYTDITNRLPRVCFSPESNCSAQVVFYERPKPRRMQFLSLDPIPLSLDKADVKWEDAMAGAEEEEARERRKNQALVEKLKQHTIRKRVPTELELALPKVIDQINCSWELNALLQNNIETVPGRRQRKPSVSDYVVDSAHSLWNVFCAPVHRVTHSWAYPVMSRIFVLVYMAIRIVAELVLLALGWRGAAPGSPASKDILATASQIDIRLQQFCYWPIQYITLRNRKATWGSMTNSHPEYIRFCNGLWLVANDVIMGMALGSYIVENTPLIASKIDTILIKWLIDGLRDMILWLTAQPGGFKLNTELADFIAALFLWIIDYWGGCIAHLRPFLPVIVRFMGFASFAGATMAISVFSDLLSLLTLHIHACYIASARLYHWELTVVISLFHLFRGKKWNVLRSRVDSCDYGLDELIIGTMLFTLSLFLLPTVLAFYVLFATARVAVIGTRAIMEIGLACLNHFPLFAVMLRMKDPGRVPGGICFELHHGNVPSSAEKDKPRSTNTAHISLKSIPLPIKAMFEQYLKLSGQIRRHYVSPSIIYRLVTGRSVPSIPRRNLYRLQYNMLPAARASISEVWDMLTLHKK</sequence>
<dbReference type="GO" id="GO:0006506">
    <property type="term" value="P:GPI anchor biosynthetic process"/>
    <property type="evidence" value="ECO:0007669"/>
    <property type="project" value="InterPro"/>
</dbReference>
<evidence type="ECO:0000313" key="3">
    <source>
        <dbReference type="Proteomes" id="UP000799440"/>
    </source>
</evidence>
<keyword evidence="1" id="KW-0812">Transmembrane</keyword>
<dbReference type="GO" id="GO:0016020">
    <property type="term" value="C:membrane"/>
    <property type="evidence" value="ECO:0007669"/>
    <property type="project" value="InterPro"/>
</dbReference>
<keyword evidence="1" id="KW-1133">Transmembrane helix</keyword>
<feature type="transmembrane region" description="Helical" evidence="1">
    <location>
        <begin position="434"/>
        <end position="454"/>
    </location>
</feature>
<dbReference type="InterPro" id="IPR007720">
    <property type="entry name" value="PigQ/GPI1"/>
</dbReference>
<organism evidence="2 3">
    <name type="scientific">Sporormia fimetaria CBS 119925</name>
    <dbReference type="NCBI Taxonomy" id="1340428"/>
    <lineage>
        <taxon>Eukaryota</taxon>
        <taxon>Fungi</taxon>
        <taxon>Dikarya</taxon>
        <taxon>Ascomycota</taxon>
        <taxon>Pezizomycotina</taxon>
        <taxon>Dothideomycetes</taxon>
        <taxon>Pleosporomycetidae</taxon>
        <taxon>Pleosporales</taxon>
        <taxon>Sporormiaceae</taxon>
        <taxon>Sporormia</taxon>
    </lineage>
</organism>
<dbReference type="Pfam" id="PF05024">
    <property type="entry name" value="Gpi1"/>
    <property type="match status" value="1"/>
</dbReference>
<feature type="transmembrane region" description="Helical" evidence="1">
    <location>
        <begin position="474"/>
        <end position="490"/>
    </location>
</feature>
<accession>A0A6A6VCT6</accession>
<reference evidence="2" key="1">
    <citation type="journal article" date="2020" name="Stud. Mycol.">
        <title>101 Dothideomycetes genomes: a test case for predicting lifestyles and emergence of pathogens.</title>
        <authorList>
            <person name="Haridas S."/>
            <person name="Albert R."/>
            <person name="Binder M."/>
            <person name="Bloem J."/>
            <person name="Labutti K."/>
            <person name="Salamov A."/>
            <person name="Andreopoulos B."/>
            <person name="Baker S."/>
            <person name="Barry K."/>
            <person name="Bills G."/>
            <person name="Bluhm B."/>
            <person name="Cannon C."/>
            <person name="Castanera R."/>
            <person name="Culley D."/>
            <person name="Daum C."/>
            <person name="Ezra D."/>
            <person name="Gonzalez J."/>
            <person name="Henrissat B."/>
            <person name="Kuo A."/>
            <person name="Liang C."/>
            <person name="Lipzen A."/>
            <person name="Lutzoni F."/>
            <person name="Magnuson J."/>
            <person name="Mondo S."/>
            <person name="Nolan M."/>
            <person name="Ohm R."/>
            <person name="Pangilinan J."/>
            <person name="Park H.-J."/>
            <person name="Ramirez L."/>
            <person name="Alfaro M."/>
            <person name="Sun H."/>
            <person name="Tritt A."/>
            <person name="Yoshinaga Y."/>
            <person name="Zwiers L.-H."/>
            <person name="Turgeon B."/>
            <person name="Goodwin S."/>
            <person name="Spatafora J."/>
            <person name="Crous P."/>
            <person name="Grigoriev I."/>
        </authorList>
    </citation>
    <scope>NUCLEOTIDE SEQUENCE</scope>
    <source>
        <strain evidence="2">CBS 119925</strain>
    </source>
</reference>
<keyword evidence="3" id="KW-1185">Reference proteome</keyword>
<dbReference type="OrthoDB" id="70250at2759"/>
<dbReference type="EMBL" id="MU006572">
    <property type="protein sequence ID" value="KAF2747534.1"/>
    <property type="molecule type" value="Genomic_DNA"/>
</dbReference>